<dbReference type="RefSeq" id="WP_209594088.1">
    <property type="nucleotide sequence ID" value="NZ_JAGJCF010000004.1"/>
</dbReference>
<evidence type="ECO:0000259" key="6">
    <source>
        <dbReference type="Pfam" id="PF00583"/>
    </source>
</evidence>
<dbReference type="EMBL" id="JAGJCF010000004">
    <property type="protein sequence ID" value="MBP0615684.1"/>
    <property type="molecule type" value="Genomic_DNA"/>
</dbReference>
<evidence type="ECO:0000256" key="5">
    <source>
        <dbReference type="ARBA" id="ARBA00049880"/>
    </source>
</evidence>
<dbReference type="Gene3D" id="3.40.630.30">
    <property type="match status" value="1"/>
</dbReference>
<evidence type="ECO:0000256" key="1">
    <source>
        <dbReference type="ARBA" id="ARBA00022491"/>
    </source>
</evidence>
<keyword evidence="1" id="KW-0678">Repressor</keyword>
<evidence type="ECO:0000256" key="3">
    <source>
        <dbReference type="ARBA" id="ARBA00022679"/>
    </source>
</evidence>
<dbReference type="Pfam" id="PF00583">
    <property type="entry name" value="Acetyltransf_1"/>
    <property type="match status" value="1"/>
</dbReference>
<protein>
    <submittedName>
        <fullName evidence="7">GNAT family N-acetyltransferase</fullName>
    </submittedName>
</protein>
<evidence type="ECO:0000256" key="4">
    <source>
        <dbReference type="ARBA" id="ARBA00023315"/>
    </source>
</evidence>
<dbReference type="CDD" id="cd04301">
    <property type="entry name" value="NAT_SF"/>
    <property type="match status" value="1"/>
</dbReference>
<dbReference type="SUPFAM" id="SSF55729">
    <property type="entry name" value="Acyl-CoA N-acyltransferases (Nat)"/>
    <property type="match status" value="1"/>
</dbReference>
<feature type="domain" description="N-acetyltransferase" evidence="6">
    <location>
        <begin position="45"/>
        <end position="150"/>
    </location>
</feature>
<gene>
    <name evidence="7" type="ORF">J6595_08835</name>
</gene>
<dbReference type="InterPro" id="IPR000182">
    <property type="entry name" value="GNAT_dom"/>
</dbReference>
<accession>A0ABS4BG02</accession>
<keyword evidence="2" id="KW-1277">Toxin-antitoxin system</keyword>
<keyword evidence="8" id="KW-1185">Reference proteome</keyword>
<dbReference type="Proteomes" id="UP000678276">
    <property type="component" value="Unassembled WGS sequence"/>
</dbReference>
<reference evidence="7 8" key="1">
    <citation type="submission" date="2021-04" db="EMBL/GenBank/DDBJ databases">
        <title>Whole genome sequence of Jiella sp. KSK16Y-1.</title>
        <authorList>
            <person name="Tuo L."/>
        </authorList>
    </citation>
    <scope>NUCLEOTIDE SEQUENCE [LARGE SCALE GENOMIC DNA]</scope>
    <source>
        <strain evidence="7 8">KSK16Y-1</strain>
    </source>
</reference>
<dbReference type="PANTHER" id="PTHR36449">
    <property type="entry name" value="ACETYLTRANSFERASE-RELATED"/>
    <property type="match status" value="1"/>
</dbReference>
<evidence type="ECO:0000313" key="8">
    <source>
        <dbReference type="Proteomes" id="UP000678276"/>
    </source>
</evidence>
<dbReference type="PANTHER" id="PTHR36449:SF1">
    <property type="entry name" value="ACETYLTRANSFERASE"/>
    <property type="match status" value="1"/>
</dbReference>
<evidence type="ECO:0000256" key="2">
    <source>
        <dbReference type="ARBA" id="ARBA00022649"/>
    </source>
</evidence>
<name>A0ABS4BG02_9HYPH</name>
<organism evidence="7 8">
    <name type="scientific">Jiella mangrovi</name>
    <dbReference type="NCBI Taxonomy" id="2821407"/>
    <lineage>
        <taxon>Bacteria</taxon>
        <taxon>Pseudomonadati</taxon>
        <taxon>Pseudomonadota</taxon>
        <taxon>Alphaproteobacteria</taxon>
        <taxon>Hyphomicrobiales</taxon>
        <taxon>Aurantimonadaceae</taxon>
        <taxon>Jiella</taxon>
    </lineage>
</organism>
<sequence>MIIETFDPERHDRTSFSSGVGRVDNFFHKTANKLQKADNLRVRVMLSPNGDLIGFYAINAHAVAYAELPSRFAKNRPGHGRIPVGFISMIAVDQRFQGMGYGGDLLLDCLARMSRISDELGIAAVMLDVLDCGDATLVEKRLALYRRYGFESLPSNPLRMVLPMAVVRKLLSGR</sequence>
<keyword evidence="3" id="KW-0808">Transferase</keyword>
<evidence type="ECO:0000313" key="7">
    <source>
        <dbReference type="EMBL" id="MBP0615684.1"/>
    </source>
</evidence>
<proteinExistence type="predicted"/>
<keyword evidence="4" id="KW-0012">Acyltransferase</keyword>
<comment type="catalytic activity">
    <reaction evidence="5">
        <text>glycyl-tRNA(Gly) + acetyl-CoA = N-acetylglycyl-tRNA(Gly) + CoA + H(+)</text>
        <dbReference type="Rhea" id="RHEA:81867"/>
        <dbReference type="Rhea" id="RHEA-COMP:9683"/>
        <dbReference type="Rhea" id="RHEA-COMP:19766"/>
        <dbReference type="ChEBI" id="CHEBI:15378"/>
        <dbReference type="ChEBI" id="CHEBI:57287"/>
        <dbReference type="ChEBI" id="CHEBI:57288"/>
        <dbReference type="ChEBI" id="CHEBI:78522"/>
        <dbReference type="ChEBI" id="CHEBI:232036"/>
    </reaction>
</comment>
<dbReference type="InterPro" id="IPR016181">
    <property type="entry name" value="Acyl_CoA_acyltransferase"/>
</dbReference>
<comment type="caution">
    <text evidence="7">The sequence shown here is derived from an EMBL/GenBank/DDBJ whole genome shotgun (WGS) entry which is preliminary data.</text>
</comment>